<evidence type="ECO:0000313" key="2">
    <source>
        <dbReference type="Proteomes" id="UP000886998"/>
    </source>
</evidence>
<dbReference type="EMBL" id="BMAV01008967">
    <property type="protein sequence ID" value="GFY52933.1"/>
    <property type="molecule type" value="Genomic_DNA"/>
</dbReference>
<dbReference type="PANTHER" id="PTHR47537:SF3">
    <property type="entry name" value="CUB DOMAIN-CONTAINING PROTEIN"/>
    <property type="match status" value="1"/>
</dbReference>
<dbReference type="Proteomes" id="UP000886998">
    <property type="component" value="Unassembled WGS sequence"/>
</dbReference>
<dbReference type="InterPro" id="IPR035914">
    <property type="entry name" value="Sperma_CUB_dom_sf"/>
</dbReference>
<dbReference type="PANTHER" id="PTHR47537">
    <property type="entry name" value="CUBILIN"/>
    <property type="match status" value="1"/>
</dbReference>
<dbReference type="AlphaFoldDB" id="A0A8X6XGM5"/>
<evidence type="ECO:0000313" key="1">
    <source>
        <dbReference type="EMBL" id="GFY52933.1"/>
    </source>
</evidence>
<name>A0A8X6XGM5_9ARAC</name>
<dbReference type="GO" id="GO:0005886">
    <property type="term" value="C:plasma membrane"/>
    <property type="evidence" value="ECO:0007669"/>
    <property type="project" value="TreeGrafter"/>
</dbReference>
<gene>
    <name evidence="1" type="primary">AVEN_80720_1</name>
    <name evidence="1" type="ORF">TNIN_208581</name>
</gene>
<accession>A0A8X6XGM5</accession>
<protein>
    <recommendedName>
        <fullName evidence="3">CUB domain-containing protein</fullName>
    </recommendedName>
</protein>
<evidence type="ECO:0008006" key="3">
    <source>
        <dbReference type="Google" id="ProtNLM"/>
    </source>
</evidence>
<dbReference type="OrthoDB" id="10037824at2759"/>
<organism evidence="1 2">
    <name type="scientific">Trichonephila inaurata madagascariensis</name>
    <dbReference type="NCBI Taxonomy" id="2747483"/>
    <lineage>
        <taxon>Eukaryota</taxon>
        <taxon>Metazoa</taxon>
        <taxon>Ecdysozoa</taxon>
        <taxon>Arthropoda</taxon>
        <taxon>Chelicerata</taxon>
        <taxon>Arachnida</taxon>
        <taxon>Araneae</taxon>
        <taxon>Araneomorphae</taxon>
        <taxon>Entelegynae</taxon>
        <taxon>Araneoidea</taxon>
        <taxon>Nephilidae</taxon>
        <taxon>Trichonephila</taxon>
        <taxon>Trichonephila inaurata</taxon>
    </lineage>
</organism>
<proteinExistence type="predicted"/>
<comment type="caution">
    <text evidence="1">The sequence shown here is derived from an EMBL/GenBank/DDBJ whole genome shotgun (WGS) entry which is preliminary data.</text>
</comment>
<dbReference type="InterPro" id="IPR053207">
    <property type="entry name" value="Non-NMDA_GluR_Accessory"/>
</dbReference>
<reference evidence="1" key="1">
    <citation type="submission" date="2020-08" db="EMBL/GenBank/DDBJ databases">
        <title>Multicomponent nature underlies the extraordinary mechanical properties of spider dragline silk.</title>
        <authorList>
            <person name="Kono N."/>
            <person name="Nakamura H."/>
            <person name="Mori M."/>
            <person name="Yoshida Y."/>
            <person name="Ohtoshi R."/>
            <person name="Malay A.D."/>
            <person name="Moran D.A.P."/>
            <person name="Tomita M."/>
            <person name="Numata K."/>
            <person name="Arakawa K."/>
        </authorList>
    </citation>
    <scope>NUCLEOTIDE SEQUENCE</scope>
</reference>
<sequence>MRLVVVQNYVLELQNNLTQESIALEGYLILCFDIEFEKRRFIFFSFCTELHSPNIGNDELNIRIQVNQTSVCQKGYLKISEWSDSSSDWDDDTPLPVHSPGRYSSVFPRVLEESATRSAPNFGEFCGSMIERSVTFFSQGSNVSVMAVVPSRASIPSTSFSLYLTYRFLKRRPSMESGQISFLGNPVPGTFCDREFLDCHTNRRCRIRTPNFPGFYPRNVTCHFYIRHPKAPEVCNLL</sequence>
<dbReference type="SUPFAM" id="SSF49854">
    <property type="entry name" value="Spermadhesin, CUB domain"/>
    <property type="match status" value="1"/>
</dbReference>
<keyword evidence="2" id="KW-1185">Reference proteome</keyword>